<protein>
    <submittedName>
        <fullName evidence="1">Uncharacterized protein</fullName>
    </submittedName>
</protein>
<dbReference type="Proteomes" id="UP000194159">
    <property type="component" value="Plasmid pRetNXC12a"/>
</dbReference>
<accession>A0AAN1BL08</accession>
<sequence>MKGKISHNAPELIGQPIAATSGHDREIDTGLNDVGILASQIIFDLVSTLSRAAQPRLAS</sequence>
<name>A0AAN1BL08_RHIET</name>
<keyword evidence="1" id="KW-0614">Plasmid</keyword>
<dbReference type="EMBL" id="CP020907">
    <property type="protein sequence ID" value="ARQ12332.1"/>
    <property type="molecule type" value="Genomic_DNA"/>
</dbReference>
<evidence type="ECO:0000313" key="2">
    <source>
        <dbReference type="Proteomes" id="UP000194159"/>
    </source>
</evidence>
<dbReference type="AlphaFoldDB" id="A0AAN1BL08"/>
<organism evidence="1 2">
    <name type="scientific">Rhizobium etli</name>
    <dbReference type="NCBI Taxonomy" id="29449"/>
    <lineage>
        <taxon>Bacteria</taxon>
        <taxon>Pseudomonadati</taxon>
        <taxon>Pseudomonadota</taxon>
        <taxon>Alphaproteobacteria</taxon>
        <taxon>Hyphomicrobiales</taxon>
        <taxon>Rhizobiaceae</taxon>
        <taxon>Rhizobium/Agrobacterium group</taxon>
        <taxon>Rhizobium</taxon>
    </lineage>
</organism>
<proteinExistence type="predicted"/>
<gene>
    <name evidence="1" type="ORF">NXC12_PA00095</name>
</gene>
<geneLocation type="plasmid" evidence="2">
    <name>pretnxc12a</name>
</geneLocation>
<evidence type="ECO:0000313" key="1">
    <source>
        <dbReference type="EMBL" id="ARQ12332.1"/>
    </source>
</evidence>
<reference evidence="1 2" key="1">
    <citation type="submission" date="2017-04" db="EMBL/GenBank/DDBJ databases">
        <title>Complete genome sequences of Rhizobium genomic linages associated to common bean (phaseolus vulgaris).</title>
        <authorList>
            <person name="Santamaria R.I."/>
            <person name="Bustos P."/>
            <person name="Perez-Carrascal O."/>
            <person name="Martinez-Flores I."/>
            <person name="Juarez S."/>
            <person name="Lozano L."/>
            <person name="Miranda F."/>
            <person name="Vinuesa P."/>
            <person name="Martinez-Romero E."/>
            <person name="Cevallos M.A."/>
            <person name="Romero D."/>
            <person name="Davila G."/>
            <person name="Gonzalez V."/>
        </authorList>
    </citation>
    <scope>NUCLEOTIDE SEQUENCE [LARGE SCALE GENOMIC DNA]</scope>
    <source>
        <strain evidence="1 2">NXC12</strain>
        <plasmid evidence="2">pretnxc12a</plasmid>
    </source>
</reference>